<dbReference type="RefSeq" id="XP_014567892.1">
    <property type="nucleotide sequence ID" value="XM_014712406.1"/>
</dbReference>
<evidence type="ECO:0000256" key="1">
    <source>
        <dbReference type="SAM" id="SignalP"/>
    </source>
</evidence>
<dbReference type="EMBL" id="BABT02000074">
    <property type="protein sequence ID" value="GAA96073.1"/>
    <property type="molecule type" value="Genomic_DNA"/>
</dbReference>
<organism evidence="2 3">
    <name type="scientific">Mixia osmundae (strain CBS 9802 / IAM 14324 / JCM 22182 / KY 12970)</name>
    <dbReference type="NCBI Taxonomy" id="764103"/>
    <lineage>
        <taxon>Eukaryota</taxon>
        <taxon>Fungi</taxon>
        <taxon>Dikarya</taxon>
        <taxon>Basidiomycota</taxon>
        <taxon>Pucciniomycotina</taxon>
        <taxon>Mixiomycetes</taxon>
        <taxon>Mixiales</taxon>
        <taxon>Mixiaceae</taxon>
        <taxon>Mixia</taxon>
    </lineage>
</organism>
<evidence type="ECO:0000313" key="3">
    <source>
        <dbReference type="Proteomes" id="UP000009131"/>
    </source>
</evidence>
<gene>
    <name evidence="2" type="primary">Mo02734</name>
    <name evidence="2" type="ORF">E5Q_02734</name>
</gene>
<feature type="chain" id="PRO_5009955607" evidence="1">
    <location>
        <begin position="19"/>
        <end position="160"/>
    </location>
</feature>
<keyword evidence="3" id="KW-1185">Reference proteome</keyword>
<proteinExistence type="predicted"/>
<dbReference type="HOGENOM" id="CLU_1652581_0_0_1"/>
<comment type="caution">
    <text evidence="2">The sequence shown here is derived from an EMBL/GenBank/DDBJ whole genome shotgun (WGS) entry which is preliminary data.</text>
</comment>
<dbReference type="AlphaFoldDB" id="G7DZR3"/>
<evidence type="ECO:0000313" key="2">
    <source>
        <dbReference type="EMBL" id="GAA96073.1"/>
    </source>
</evidence>
<dbReference type="InParanoid" id="G7DZR3"/>
<name>G7DZR3_MIXOS</name>
<protein>
    <submittedName>
        <fullName evidence="2">Uncharacterized protein</fullName>
    </submittedName>
</protein>
<feature type="signal peptide" evidence="1">
    <location>
        <begin position="1"/>
        <end position="18"/>
    </location>
</feature>
<sequence length="160" mass="16750">MFSTTFITILTALPFVLGVTISPRDHSVGYFVELEATGECAYSATAQNALSVHLDKSFYATARADDKLFLYGWTPGVTTTDTGMNAAGRLTAKATAVATVSGAPEGCCTAVLEQTFEFDNNKAGLAVIGPAIFQQTCKASCADAAHQSMTCQAKSSTSLQ</sequence>
<reference evidence="2 3" key="1">
    <citation type="journal article" date="2011" name="J. Gen. Appl. Microbiol.">
        <title>Draft genome sequencing of the enigmatic basidiomycete Mixia osmundae.</title>
        <authorList>
            <person name="Nishida H."/>
            <person name="Nagatsuka Y."/>
            <person name="Sugiyama J."/>
        </authorList>
    </citation>
    <scope>NUCLEOTIDE SEQUENCE [LARGE SCALE GENOMIC DNA]</scope>
    <source>
        <strain evidence="3">CBS 9802 / IAM 14324 / JCM 22182 / KY 12970</strain>
    </source>
</reference>
<accession>G7DZR3</accession>
<keyword evidence="1" id="KW-0732">Signal</keyword>
<reference evidence="2 3" key="2">
    <citation type="journal article" date="2012" name="Open Biol.">
        <title>Characteristics of nucleosomes and linker DNA regions on the genome of the basidiomycete Mixia osmundae revealed by mono- and dinucleosome mapping.</title>
        <authorList>
            <person name="Nishida H."/>
            <person name="Kondo S."/>
            <person name="Matsumoto T."/>
            <person name="Suzuki Y."/>
            <person name="Yoshikawa H."/>
            <person name="Taylor T.D."/>
            <person name="Sugiyama J."/>
        </authorList>
    </citation>
    <scope>NUCLEOTIDE SEQUENCE [LARGE SCALE GENOMIC DNA]</scope>
    <source>
        <strain evidence="3">CBS 9802 / IAM 14324 / JCM 22182 / KY 12970</strain>
    </source>
</reference>
<dbReference type="Proteomes" id="UP000009131">
    <property type="component" value="Unassembled WGS sequence"/>
</dbReference>